<evidence type="ECO:0000313" key="1">
    <source>
        <dbReference type="EMBL" id="VFU28582.1"/>
    </source>
</evidence>
<gene>
    <name evidence="1" type="ORF">SVIM_LOCUS95853</name>
</gene>
<dbReference type="EMBL" id="CAADRP010000446">
    <property type="protein sequence ID" value="VFU28582.1"/>
    <property type="molecule type" value="Genomic_DNA"/>
</dbReference>
<protein>
    <submittedName>
        <fullName evidence="1">Uncharacterized protein</fullName>
    </submittedName>
</protein>
<sequence length="150" mass="16345">MKTQSRLNAFAEPTRKLVRVCELTREFNYLGPNPVGLGLGREQPSPSVKTLLKRKTGQRPVLTGRGGRGGSSCNKWCCVVVGRSSGRLQHQLLTSGLAASSAAGERMREGVVVEEREGVVAVAVEERGGAVVTACGEREGQWLWRREREL</sequence>
<dbReference type="AlphaFoldDB" id="A0A6N2KJD9"/>
<reference evidence="1" key="1">
    <citation type="submission" date="2019-03" db="EMBL/GenBank/DDBJ databases">
        <authorList>
            <person name="Mank J."/>
            <person name="Almeida P."/>
        </authorList>
    </citation>
    <scope>NUCLEOTIDE SEQUENCE</scope>
    <source>
        <strain evidence="1">78183</strain>
    </source>
</reference>
<name>A0A6N2KJD9_SALVM</name>
<organism evidence="1">
    <name type="scientific">Salix viminalis</name>
    <name type="common">Common osier</name>
    <name type="synonym">Basket willow</name>
    <dbReference type="NCBI Taxonomy" id="40686"/>
    <lineage>
        <taxon>Eukaryota</taxon>
        <taxon>Viridiplantae</taxon>
        <taxon>Streptophyta</taxon>
        <taxon>Embryophyta</taxon>
        <taxon>Tracheophyta</taxon>
        <taxon>Spermatophyta</taxon>
        <taxon>Magnoliopsida</taxon>
        <taxon>eudicotyledons</taxon>
        <taxon>Gunneridae</taxon>
        <taxon>Pentapetalae</taxon>
        <taxon>rosids</taxon>
        <taxon>fabids</taxon>
        <taxon>Malpighiales</taxon>
        <taxon>Salicaceae</taxon>
        <taxon>Saliceae</taxon>
        <taxon>Salix</taxon>
    </lineage>
</organism>
<accession>A0A6N2KJD9</accession>
<proteinExistence type="predicted"/>